<organism evidence="2 3">
    <name type="scientific">Crossiella cryophila</name>
    <dbReference type="NCBI Taxonomy" id="43355"/>
    <lineage>
        <taxon>Bacteria</taxon>
        <taxon>Bacillati</taxon>
        <taxon>Actinomycetota</taxon>
        <taxon>Actinomycetes</taxon>
        <taxon>Pseudonocardiales</taxon>
        <taxon>Pseudonocardiaceae</taxon>
        <taxon>Crossiella</taxon>
    </lineage>
</organism>
<protein>
    <submittedName>
        <fullName evidence="2">Uncharacterized protein</fullName>
    </submittedName>
</protein>
<gene>
    <name evidence="2" type="ORF">HNR67_000594</name>
</gene>
<evidence type="ECO:0000256" key="1">
    <source>
        <dbReference type="SAM" id="Phobius"/>
    </source>
</evidence>
<keyword evidence="1" id="KW-0472">Membrane</keyword>
<dbReference type="AlphaFoldDB" id="A0A7W7C6U6"/>
<keyword evidence="3" id="KW-1185">Reference proteome</keyword>
<reference evidence="2 3" key="1">
    <citation type="submission" date="2020-08" db="EMBL/GenBank/DDBJ databases">
        <title>Sequencing the genomes of 1000 actinobacteria strains.</title>
        <authorList>
            <person name="Klenk H.-P."/>
        </authorList>
    </citation>
    <scope>NUCLEOTIDE SEQUENCE [LARGE SCALE GENOMIC DNA]</scope>
    <source>
        <strain evidence="2 3">DSM 44230</strain>
    </source>
</reference>
<evidence type="ECO:0000313" key="3">
    <source>
        <dbReference type="Proteomes" id="UP000533598"/>
    </source>
</evidence>
<dbReference type="EMBL" id="JACHMH010000001">
    <property type="protein sequence ID" value="MBB4674476.1"/>
    <property type="molecule type" value="Genomic_DNA"/>
</dbReference>
<sequence length="108" mass="11781">MSSPEITSQPQAAPVQPRLHQPWRALIVLGELLLAVLLVLGALWAWQRGLVHMTLPNAKPGGPPYELTRYVGPWLGLSALLGMFAVLAVLDSIRQLMLALRAGGRRRA</sequence>
<keyword evidence="1" id="KW-1133">Transmembrane helix</keyword>
<keyword evidence="1" id="KW-0812">Transmembrane</keyword>
<comment type="caution">
    <text evidence="2">The sequence shown here is derived from an EMBL/GenBank/DDBJ whole genome shotgun (WGS) entry which is preliminary data.</text>
</comment>
<proteinExistence type="predicted"/>
<name>A0A7W7C6U6_9PSEU</name>
<evidence type="ECO:0000313" key="2">
    <source>
        <dbReference type="EMBL" id="MBB4674476.1"/>
    </source>
</evidence>
<dbReference type="RefSeq" id="WP_185000596.1">
    <property type="nucleotide sequence ID" value="NZ_BAAAUI010000003.1"/>
</dbReference>
<accession>A0A7W7C6U6</accession>
<feature type="transmembrane region" description="Helical" evidence="1">
    <location>
        <begin position="67"/>
        <end position="90"/>
    </location>
</feature>
<feature type="transmembrane region" description="Helical" evidence="1">
    <location>
        <begin position="26"/>
        <end position="47"/>
    </location>
</feature>
<dbReference type="Proteomes" id="UP000533598">
    <property type="component" value="Unassembled WGS sequence"/>
</dbReference>